<dbReference type="EMBL" id="DS237834">
    <property type="protein sequence ID" value="EDP38031.1"/>
    <property type="molecule type" value="Genomic_DNA"/>
</dbReference>
<dbReference type="AlphaFoldDB" id="A8NRK8"/>
<dbReference type="PANTHER" id="PTHR47331">
    <property type="entry name" value="PHD-TYPE DOMAIN-CONTAINING PROTEIN"/>
    <property type="match status" value="1"/>
</dbReference>
<dbReference type="Pfam" id="PF03564">
    <property type="entry name" value="DUF1759"/>
    <property type="match status" value="1"/>
</dbReference>
<name>A8NRK8_BRUMA</name>
<evidence type="ECO:0008006" key="3">
    <source>
        <dbReference type="Google" id="ProtNLM"/>
    </source>
</evidence>
<protein>
    <recommendedName>
        <fullName evidence="3">Gag protein</fullName>
    </recommendedName>
</protein>
<sequence>MSSHIIASLQPAKERLVSLLKEVNQLEIKSPDPSMTIEEKEDFYVIRKRVLEDKLRRIQLCVTTLESINDKWFTYTQQIVTMKRREEEEEKYKTVTEGVENKQTKKEAKFTPSSNINVITLTMHKDEVDQNLKQLSKELRTNKQKKKQNLLLPPHLSLPTFDGDPRQWRQFWSSLNAAVHTQAIPEIQKLNYLYSCLKGKALQAISGYDIAPENYVVIRKLLNEKYGDHSIITTLLYNELQSIKRNEREWIGTIENTERQLEALGESLEHSNIEILIESKLPLWILNKIYKHKKKDMPWSILKLRNFLTCLINVNEQIRNCQHSLTQLNIKSTTTKPEQKQRYNSGGTSALSTMKDNQNTSKTTTTKRRPCVFCNQDHWDSDCVNYMN</sequence>
<evidence type="ECO:0000313" key="2">
    <source>
        <dbReference type="EMBL" id="EDP38031.1"/>
    </source>
</evidence>
<dbReference type="InterPro" id="IPR005312">
    <property type="entry name" value="DUF1759"/>
</dbReference>
<gene>
    <name evidence="2" type="ORF">Bm1_08300</name>
</gene>
<evidence type="ECO:0000256" key="1">
    <source>
        <dbReference type="SAM" id="MobiDB-lite"/>
    </source>
</evidence>
<proteinExistence type="predicted"/>
<organism evidence="2">
    <name type="scientific">Brugia malayi</name>
    <name type="common">Filarial nematode worm</name>
    <dbReference type="NCBI Taxonomy" id="6279"/>
    <lineage>
        <taxon>Eukaryota</taxon>
        <taxon>Metazoa</taxon>
        <taxon>Ecdysozoa</taxon>
        <taxon>Nematoda</taxon>
        <taxon>Chromadorea</taxon>
        <taxon>Rhabditida</taxon>
        <taxon>Spirurina</taxon>
        <taxon>Spiruromorpha</taxon>
        <taxon>Filarioidea</taxon>
        <taxon>Onchocercidae</taxon>
        <taxon>Brugia</taxon>
    </lineage>
</organism>
<feature type="region of interest" description="Disordered" evidence="1">
    <location>
        <begin position="332"/>
        <end position="364"/>
    </location>
</feature>
<reference evidence="2" key="1">
    <citation type="journal article" date="2007" name="Science">
        <title>Draft genome of the filarial nematode parasite Brugia malayi.</title>
        <authorList>
            <person name="Ghedin E."/>
            <person name="Wang S."/>
            <person name="Spiro D."/>
            <person name="Caler E."/>
            <person name="Zhao Q."/>
            <person name="Crabtree J."/>
            <person name="Allen J.E."/>
            <person name="Delcher A.L."/>
            <person name="Guiliano D.B."/>
            <person name="Miranda-Saavedra D."/>
            <person name="Angiuoli S.V."/>
            <person name="Creasy T."/>
            <person name="Amedeo P."/>
            <person name="Haas B."/>
            <person name="El-Sayed N.M."/>
            <person name="Wortman J.R."/>
            <person name="Feldblyum T."/>
            <person name="Tallon L."/>
            <person name="Schatz M."/>
            <person name="Shumway M."/>
            <person name="Koo H."/>
            <person name="Salzberg S.L."/>
            <person name="Schobel S."/>
            <person name="Pertea M."/>
            <person name="Pop M."/>
            <person name="White O."/>
            <person name="Barton G.J."/>
            <person name="Carlow C.K."/>
            <person name="Crawford M.J."/>
            <person name="Daub J."/>
            <person name="Dimmic M.W."/>
            <person name="Estes C.F."/>
            <person name="Foster J.M."/>
            <person name="Ganatra M."/>
            <person name="Gregory W.F."/>
            <person name="Johnson N.M."/>
            <person name="Jin J."/>
            <person name="Komuniecki R."/>
            <person name="Korf I."/>
            <person name="Kumar S."/>
            <person name="Laney S."/>
            <person name="Li B.W."/>
            <person name="Li W."/>
            <person name="Lindblom T.H."/>
            <person name="Lustigman S."/>
            <person name="Ma D."/>
            <person name="Maina C.V."/>
            <person name="Martin D.M."/>
            <person name="McCarter J.P."/>
            <person name="McReynolds L."/>
            <person name="Mitreva M."/>
            <person name="Nutman T.B."/>
            <person name="Parkinson J."/>
            <person name="Peregrin-Alvarez J.M."/>
            <person name="Poole C."/>
            <person name="Ren Q."/>
            <person name="Saunders L."/>
            <person name="Sluder A.E."/>
            <person name="Smith K."/>
            <person name="Stanke M."/>
            <person name="Unnasch T.R."/>
            <person name="Ware J."/>
            <person name="Wei A.D."/>
            <person name="Weil G."/>
            <person name="Williams D.J."/>
            <person name="Zhang Y."/>
            <person name="Williams S.A."/>
            <person name="Fraser-Liggett C."/>
            <person name="Slatko B."/>
            <person name="Blaxter M.L."/>
            <person name="Scott A.L."/>
        </authorList>
    </citation>
    <scope>NUCLEOTIDE SEQUENCE [LARGE SCALE GENOMIC DNA]</scope>
</reference>
<accession>A8NRK8</accession>